<evidence type="ECO:0000256" key="2">
    <source>
        <dbReference type="ARBA" id="ARBA00006577"/>
    </source>
</evidence>
<evidence type="ECO:0000313" key="8">
    <source>
        <dbReference type="EMBL" id="KVW95650.1"/>
    </source>
</evidence>
<feature type="domain" description="PPIase FKBP-type" evidence="7">
    <location>
        <begin position="9"/>
        <end position="98"/>
    </location>
</feature>
<dbReference type="Proteomes" id="UP000064243">
    <property type="component" value="Unassembled WGS sequence"/>
</dbReference>
<dbReference type="RefSeq" id="WP_059755424.1">
    <property type="nucleotide sequence ID" value="NZ_LDUG01000024.1"/>
</dbReference>
<dbReference type="PANTHER" id="PTHR47861:SF4">
    <property type="entry name" value="FKBP-TYPE 16 KDA PEPTIDYL-PROLYL CIS-TRANS ISOMERASE"/>
    <property type="match status" value="1"/>
</dbReference>
<evidence type="ECO:0000313" key="9">
    <source>
        <dbReference type="Proteomes" id="UP000064243"/>
    </source>
</evidence>
<dbReference type="OrthoDB" id="9808891at2"/>
<dbReference type="PROSITE" id="PS50059">
    <property type="entry name" value="FKBP_PPIASE"/>
    <property type="match status" value="1"/>
</dbReference>
<dbReference type="InterPro" id="IPR048261">
    <property type="entry name" value="SlpA/SlyD-like_ins_sf"/>
</dbReference>
<dbReference type="EMBL" id="LDUG01000024">
    <property type="protein sequence ID" value="KVW95650.1"/>
    <property type="molecule type" value="Genomic_DNA"/>
</dbReference>
<comment type="similarity">
    <text evidence="2 6">Belongs to the FKBP-type PPIase family.</text>
</comment>
<protein>
    <recommendedName>
        <fullName evidence="6">Peptidyl-prolyl cis-trans isomerase</fullName>
        <ecNumber evidence="6">5.2.1.8</ecNumber>
    </recommendedName>
</protein>
<dbReference type="InterPro" id="IPR001179">
    <property type="entry name" value="PPIase_FKBP_dom"/>
</dbReference>
<evidence type="ECO:0000256" key="4">
    <source>
        <dbReference type="ARBA" id="ARBA00023235"/>
    </source>
</evidence>
<dbReference type="PATRIC" id="fig|36861.3.peg.1544"/>
<dbReference type="GO" id="GO:0003755">
    <property type="term" value="F:peptidyl-prolyl cis-trans isomerase activity"/>
    <property type="evidence" value="ECO:0007669"/>
    <property type="project" value="UniProtKB-UniRule"/>
</dbReference>
<evidence type="ECO:0000256" key="5">
    <source>
        <dbReference type="PROSITE-ProRule" id="PRU00277"/>
    </source>
</evidence>
<evidence type="ECO:0000256" key="1">
    <source>
        <dbReference type="ARBA" id="ARBA00000971"/>
    </source>
</evidence>
<dbReference type="STRING" id="1123392.GCA_000376425_00324"/>
<keyword evidence="4 5" id="KW-0413">Isomerase</keyword>
<evidence type="ECO:0000256" key="3">
    <source>
        <dbReference type="ARBA" id="ARBA00023110"/>
    </source>
</evidence>
<organism evidence="8 9">
    <name type="scientific">Thiobacillus denitrificans</name>
    <dbReference type="NCBI Taxonomy" id="36861"/>
    <lineage>
        <taxon>Bacteria</taxon>
        <taxon>Pseudomonadati</taxon>
        <taxon>Pseudomonadota</taxon>
        <taxon>Betaproteobacteria</taxon>
        <taxon>Nitrosomonadales</taxon>
        <taxon>Thiobacillaceae</taxon>
        <taxon>Thiobacillus</taxon>
    </lineage>
</organism>
<evidence type="ECO:0000259" key="7">
    <source>
        <dbReference type="PROSITE" id="PS50059"/>
    </source>
</evidence>
<sequence>MTTRAVAAGDTLQLRYALRPRGGDDLVSNFDDPEPETVTLGDGTLAPMLEQWLIDVHPGERHVFLLDPWQAFGDSQPDLIQTLPKSDLPADIKLEVDQLVEFAMPNGQTLAGHILEIGDDAVKVDFNHPLAGLCVEFEVEIERIL</sequence>
<reference evidence="8 9" key="1">
    <citation type="journal article" date="2015" name="Appl. Environ. Microbiol.">
        <title>Aerobic and Anaerobic Thiosulfate Oxidation by a Cold-Adapted, Subglacial Chemoautotroph.</title>
        <authorList>
            <person name="Harrold Z.R."/>
            <person name="Skidmore M.L."/>
            <person name="Hamilton T.L."/>
            <person name="Desch L."/>
            <person name="Amada K."/>
            <person name="van Gelder W."/>
            <person name="Glover K."/>
            <person name="Roden E.E."/>
            <person name="Boyd E.S."/>
        </authorList>
    </citation>
    <scope>NUCLEOTIDE SEQUENCE [LARGE SCALE GENOMIC DNA]</scope>
    <source>
        <strain evidence="8 9">RG</strain>
    </source>
</reference>
<dbReference type="Gene3D" id="3.10.50.40">
    <property type="match status" value="1"/>
</dbReference>
<keyword evidence="9" id="KW-1185">Reference proteome</keyword>
<dbReference type="SUPFAM" id="SSF54534">
    <property type="entry name" value="FKBP-like"/>
    <property type="match status" value="1"/>
</dbReference>
<keyword evidence="3 5" id="KW-0697">Rotamase</keyword>
<gene>
    <name evidence="8" type="ORF">ABW22_09425</name>
</gene>
<dbReference type="InterPro" id="IPR046357">
    <property type="entry name" value="PPIase_dom_sf"/>
</dbReference>
<dbReference type="AlphaFoldDB" id="A0A106BND2"/>
<dbReference type="EC" id="5.2.1.8" evidence="6"/>
<dbReference type="PANTHER" id="PTHR47861">
    <property type="entry name" value="FKBP-TYPE PEPTIDYL-PROLYL CIS-TRANS ISOMERASE SLYD"/>
    <property type="match status" value="1"/>
</dbReference>
<dbReference type="Gene3D" id="2.40.10.330">
    <property type="match status" value="1"/>
</dbReference>
<evidence type="ECO:0000256" key="6">
    <source>
        <dbReference type="RuleBase" id="RU003915"/>
    </source>
</evidence>
<comment type="caution">
    <text evidence="8">The sequence shown here is derived from an EMBL/GenBank/DDBJ whole genome shotgun (WGS) entry which is preliminary data.</text>
</comment>
<dbReference type="Pfam" id="PF00254">
    <property type="entry name" value="FKBP_C"/>
    <property type="match status" value="1"/>
</dbReference>
<name>A0A106BND2_THIDE</name>
<proteinExistence type="inferred from homology"/>
<comment type="catalytic activity">
    <reaction evidence="1 5 6">
        <text>[protein]-peptidylproline (omega=180) = [protein]-peptidylproline (omega=0)</text>
        <dbReference type="Rhea" id="RHEA:16237"/>
        <dbReference type="Rhea" id="RHEA-COMP:10747"/>
        <dbReference type="Rhea" id="RHEA-COMP:10748"/>
        <dbReference type="ChEBI" id="CHEBI:83833"/>
        <dbReference type="ChEBI" id="CHEBI:83834"/>
        <dbReference type="EC" id="5.2.1.8"/>
    </reaction>
</comment>
<accession>A0A106BND2</accession>